<evidence type="ECO:0000313" key="3">
    <source>
        <dbReference type="Proteomes" id="UP001237156"/>
    </source>
</evidence>
<keyword evidence="1" id="KW-1133">Transmembrane helix</keyword>
<comment type="caution">
    <text evidence="2">The sequence shown here is derived from an EMBL/GenBank/DDBJ whole genome shotgun (WGS) entry which is preliminary data.</text>
</comment>
<sequence>MIGMIAYAILGGFILIAVMISNRLVKIFGWSLSPNKLFLLRAGVFFGIFFVLFSRDIVGAIQFEYLCHRKINVKLEPNWQSVRRASVTEKRRKQYGYFIPTFCTDVEYYDMDTEKVFFSYTFCENDPSFIADAASLGNNTGGICFPKDTENISLMVGIKDLLQKGDSQ</sequence>
<feature type="transmembrane region" description="Helical" evidence="1">
    <location>
        <begin position="6"/>
        <end position="25"/>
    </location>
</feature>
<dbReference type="EMBL" id="JARVII010000014">
    <property type="protein sequence ID" value="MDG9699613.1"/>
    <property type="molecule type" value="Genomic_DNA"/>
</dbReference>
<keyword evidence="1" id="KW-0472">Membrane</keyword>
<dbReference type="AlphaFoldDB" id="A0AAW6RGX0"/>
<dbReference type="RefSeq" id="WP_279524481.1">
    <property type="nucleotide sequence ID" value="NZ_JARVII010000014.1"/>
</dbReference>
<proteinExistence type="predicted"/>
<dbReference type="Proteomes" id="UP001237156">
    <property type="component" value="Unassembled WGS sequence"/>
</dbReference>
<protein>
    <submittedName>
        <fullName evidence="2">Uncharacterized protein</fullName>
    </submittedName>
</protein>
<gene>
    <name evidence="2" type="ORF">QB898_07805</name>
</gene>
<keyword evidence="1" id="KW-0812">Transmembrane</keyword>
<keyword evidence="3" id="KW-1185">Reference proteome</keyword>
<evidence type="ECO:0000313" key="2">
    <source>
        <dbReference type="EMBL" id="MDG9699613.1"/>
    </source>
</evidence>
<reference evidence="2 3" key="1">
    <citation type="submission" date="2023-04" db="EMBL/GenBank/DDBJ databases">
        <title>Ottowia paracancer sp. nov., isolated from human stomach.</title>
        <authorList>
            <person name="Song Y."/>
        </authorList>
    </citation>
    <scope>NUCLEOTIDE SEQUENCE [LARGE SCALE GENOMIC DNA]</scope>
    <source>
        <strain evidence="2 3">10c7w1</strain>
    </source>
</reference>
<name>A0AAW6RGX0_9BURK</name>
<evidence type="ECO:0000256" key="1">
    <source>
        <dbReference type="SAM" id="Phobius"/>
    </source>
</evidence>
<accession>A0AAW6RGX0</accession>
<feature type="transmembrane region" description="Helical" evidence="1">
    <location>
        <begin position="37"/>
        <end position="54"/>
    </location>
</feature>
<organism evidence="2 3">
    <name type="scientific">Ottowia cancrivicina</name>
    <dbReference type="NCBI Taxonomy" id="3040346"/>
    <lineage>
        <taxon>Bacteria</taxon>
        <taxon>Pseudomonadati</taxon>
        <taxon>Pseudomonadota</taxon>
        <taxon>Betaproteobacteria</taxon>
        <taxon>Burkholderiales</taxon>
        <taxon>Comamonadaceae</taxon>
        <taxon>Ottowia</taxon>
    </lineage>
</organism>